<dbReference type="Gene3D" id="3.90.550.20">
    <property type="match status" value="1"/>
</dbReference>
<dbReference type="PANTHER" id="PTHR31834">
    <property type="entry name" value="INITIATION-SPECIFIC ALPHA-1,6-MANNOSYLTRANSFERASE"/>
    <property type="match status" value="1"/>
</dbReference>
<dbReference type="EMBL" id="NCSJ02000125">
    <property type="protein sequence ID" value="RFU29536.1"/>
    <property type="molecule type" value="Genomic_DNA"/>
</dbReference>
<dbReference type="InterPro" id="IPR039367">
    <property type="entry name" value="Och1-like"/>
</dbReference>
<dbReference type="Pfam" id="PF04488">
    <property type="entry name" value="Gly_transf_sug"/>
    <property type="match status" value="1"/>
</dbReference>
<gene>
    <name evidence="2" type="ORF">B7463_g6802</name>
</gene>
<comment type="similarity">
    <text evidence="1">Belongs to the glycosyltransferase 32 family.</text>
</comment>
<dbReference type="SUPFAM" id="SSF53448">
    <property type="entry name" value="Nucleotide-diphospho-sugar transferases"/>
    <property type="match status" value="1"/>
</dbReference>
<dbReference type="OrthoDB" id="409543at2759"/>
<dbReference type="Proteomes" id="UP000258309">
    <property type="component" value="Unassembled WGS sequence"/>
</dbReference>
<evidence type="ECO:0000313" key="3">
    <source>
        <dbReference type="Proteomes" id="UP000258309"/>
    </source>
</evidence>
<sequence length="304" mass="34551">MAVRRIAFSRAVAILFGVVLLFYYARQGQPQHPHQDTSPAPPSEIAIPKTVHQLLISMPRHPVSEFKPTSHSISWQQSGWKIEYWSEDSCLQLAQELDSENAFSKAFQRLPTAVLRSDFCRYLIMYGKGGVYNDLDVHLMKPLPWNIMGPSKNAREGPPALIIGLEGDASTKGLPRLPQFVQWTIASAPSHPLLKGVLERIVERTPSYHEKHMANKDGEIDTMNWTGPSVWTDAVLAYLDCTDEQLKNLKDLKQPVRIKDVLVLPKRSFAVIQGEDHSLPDIFVKHYFSGTWKTCQKNWMFWGC</sequence>
<evidence type="ECO:0000256" key="1">
    <source>
        <dbReference type="ARBA" id="ARBA00009003"/>
    </source>
</evidence>
<name>A0A3E2H809_SCYLI</name>
<accession>A0A3E2H809</accession>
<proteinExistence type="inferred from homology"/>
<feature type="non-terminal residue" evidence="2">
    <location>
        <position position="1"/>
    </location>
</feature>
<organism evidence="2 3">
    <name type="scientific">Scytalidium lignicola</name>
    <name type="common">Hyphomycete</name>
    <dbReference type="NCBI Taxonomy" id="5539"/>
    <lineage>
        <taxon>Eukaryota</taxon>
        <taxon>Fungi</taxon>
        <taxon>Dikarya</taxon>
        <taxon>Ascomycota</taxon>
        <taxon>Pezizomycotina</taxon>
        <taxon>Leotiomycetes</taxon>
        <taxon>Leotiomycetes incertae sedis</taxon>
        <taxon>Scytalidium</taxon>
    </lineage>
</organism>
<evidence type="ECO:0000313" key="2">
    <source>
        <dbReference type="EMBL" id="RFU29536.1"/>
    </source>
</evidence>
<dbReference type="GO" id="GO:0000136">
    <property type="term" value="C:mannan polymerase complex"/>
    <property type="evidence" value="ECO:0007669"/>
    <property type="project" value="TreeGrafter"/>
</dbReference>
<keyword evidence="3" id="KW-1185">Reference proteome</keyword>
<dbReference type="AlphaFoldDB" id="A0A3E2H809"/>
<feature type="non-terminal residue" evidence="2">
    <location>
        <position position="304"/>
    </location>
</feature>
<comment type="caution">
    <text evidence="2">The sequence shown here is derived from an EMBL/GenBank/DDBJ whole genome shotgun (WGS) entry which is preliminary data.</text>
</comment>
<dbReference type="GO" id="GO:0006487">
    <property type="term" value="P:protein N-linked glycosylation"/>
    <property type="evidence" value="ECO:0007669"/>
    <property type="project" value="TreeGrafter"/>
</dbReference>
<dbReference type="InterPro" id="IPR007577">
    <property type="entry name" value="GlycoTrfase_DXD_sugar-bd_CS"/>
</dbReference>
<dbReference type="InterPro" id="IPR029044">
    <property type="entry name" value="Nucleotide-diphossugar_trans"/>
</dbReference>
<dbReference type="GO" id="GO:0000009">
    <property type="term" value="F:alpha-1,6-mannosyltransferase activity"/>
    <property type="evidence" value="ECO:0007669"/>
    <property type="project" value="InterPro"/>
</dbReference>
<reference evidence="2 3" key="1">
    <citation type="submission" date="2018-05" db="EMBL/GenBank/DDBJ databases">
        <title>Draft genome sequence of Scytalidium lignicola DSM 105466, a ubiquitous saprotrophic fungus.</title>
        <authorList>
            <person name="Buettner E."/>
            <person name="Gebauer A.M."/>
            <person name="Hofrichter M."/>
            <person name="Liers C."/>
            <person name="Kellner H."/>
        </authorList>
    </citation>
    <scope>NUCLEOTIDE SEQUENCE [LARGE SCALE GENOMIC DNA]</scope>
    <source>
        <strain evidence="2 3">DSM 105466</strain>
    </source>
</reference>
<protein>
    <submittedName>
        <fullName evidence="2">Uncharacterized protein</fullName>
    </submittedName>
</protein>
<dbReference type="OMA" id="WLQSGWK"/>
<dbReference type="PANTHER" id="PTHR31834:SF1">
    <property type="entry name" value="INITIATION-SPECIFIC ALPHA-1,6-MANNOSYLTRANSFERASE"/>
    <property type="match status" value="1"/>
</dbReference>